<dbReference type="Pfam" id="PF13416">
    <property type="entry name" value="SBP_bac_8"/>
    <property type="match status" value="1"/>
</dbReference>
<protein>
    <submittedName>
        <fullName evidence="3">ABC transporter substrate-binding protein</fullName>
    </submittedName>
</protein>
<dbReference type="SUPFAM" id="SSF53850">
    <property type="entry name" value="Periplasmic binding protein-like II"/>
    <property type="match status" value="1"/>
</dbReference>
<dbReference type="Gene3D" id="3.40.190.10">
    <property type="entry name" value="Periplasmic binding protein-like II"/>
    <property type="match status" value="2"/>
</dbReference>
<gene>
    <name evidence="3" type="ORF">AB5S05_18510</name>
</gene>
<dbReference type="CDD" id="cd13589">
    <property type="entry name" value="PBP2_polyamine_RpCGA009"/>
    <property type="match status" value="1"/>
</dbReference>
<name>A0ABV3YYA2_9PSED</name>
<feature type="chain" id="PRO_5046397092" evidence="2">
    <location>
        <begin position="24"/>
        <end position="338"/>
    </location>
</feature>
<sequence length="338" mass="36951">MSRISLVIGLAATLLAGSHAARAEQPLTFVSWGGSTQAAQENAWATPFTQATGIRVRMAGPTDYDAFRAMVQSGEVTWDVVDVEADFALRAGREGLLEPLDLKQVAQRDIDPRFVTVYGVGSFYFSFVLGYNSSHLARAPEAWPDLFDTKAFPGKRALYKWPSPGVLEMALLADGVASDKLYPLDLERALRKLDTIKSDIVWWGSGDESQQLLASGQASLGMFWNGRVHALKQAGAPVDLRWRQNLVTGDFLVIPRGSKQVTAAKRFLGFASKPKAQADFASRTGYAPVNLNSAALIAADLAGNLPSAHGDSQITLDFKYWSKHGEAISRRWYAWQAQ</sequence>
<keyword evidence="1 2" id="KW-0732">Signal</keyword>
<dbReference type="Proteomes" id="UP001560296">
    <property type="component" value="Unassembled WGS sequence"/>
</dbReference>
<dbReference type="EMBL" id="JBFTEG010000019">
    <property type="protein sequence ID" value="MEX6504059.1"/>
    <property type="molecule type" value="Genomic_DNA"/>
</dbReference>
<evidence type="ECO:0000256" key="1">
    <source>
        <dbReference type="ARBA" id="ARBA00022729"/>
    </source>
</evidence>
<evidence type="ECO:0000313" key="3">
    <source>
        <dbReference type="EMBL" id="MEX6504059.1"/>
    </source>
</evidence>
<accession>A0ABV3YYA2</accession>
<evidence type="ECO:0000256" key="2">
    <source>
        <dbReference type="SAM" id="SignalP"/>
    </source>
</evidence>
<proteinExistence type="predicted"/>
<dbReference type="InterPro" id="IPR006059">
    <property type="entry name" value="SBP"/>
</dbReference>
<organism evidence="3 4">
    <name type="scientific">Pseudomonas zhanjiangensis</name>
    <dbReference type="NCBI Taxonomy" id="3239015"/>
    <lineage>
        <taxon>Bacteria</taxon>
        <taxon>Pseudomonadati</taxon>
        <taxon>Pseudomonadota</taxon>
        <taxon>Gammaproteobacteria</taxon>
        <taxon>Pseudomonadales</taxon>
        <taxon>Pseudomonadaceae</taxon>
        <taxon>Pseudomonas</taxon>
    </lineage>
</organism>
<feature type="signal peptide" evidence="2">
    <location>
        <begin position="1"/>
        <end position="23"/>
    </location>
</feature>
<comment type="caution">
    <text evidence="3">The sequence shown here is derived from an EMBL/GenBank/DDBJ whole genome shotgun (WGS) entry which is preliminary data.</text>
</comment>
<dbReference type="PANTHER" id="PTHR30222:SF2">
    <property type="entry name" value="ABC TRANSPORTER SUBSTRATE-BINDING PROTEIN"/>
    <property type="match status" value="1"/>
</dbReference>
<dbReference type="PANTHER" id="PTHR30222">
    <property type="entry name" value="SPERMIDINE/PUTRESCINE-BINDING PERIPLASMIC PROTEIN"/>
    <property type="match status" value="1"/>
</dbReference>
<evidence type="ECO:0000313" key="4">
    <source>
        <dbReference type="Proteomes" id="UP001560296"/>
    </source>
</evidence>
<reference evidence="3 4" key="1">
    <citation type="submission" date="2024-07" db="EMBL/GenBank/DDBJ databases">
        <authorList>
            <person name="Li M."/>
        </authorList>
    </citation>
    <scope>NUCLEOTIDE SEQUENCE [LARGE SCALE GENOMIC DNA]</scope>
    <source>
        <strain evidence="3 4">25A3E</strain>
    </source>
</reference>
<keyword evidence="4" id="KW-1185">Reference proteome</keyword>
<dbReference type="RefSeq" id="WP_369288999.1">
    <property type="nucleotide sequence ID" value="NZ_JBFTEG010000019.1"/>
</dbReference>